<dbReference type="InterPro" id="IPR029058">
    <property type="entry name" value="AB_hydrolase_fold"/>
</dbReference>
<dbReference type="EMBL" id="CP002026">
    <property type="protein sequence ID" value="ADH88993.1"/>
    <property type="molecule type" value="Genomic_DNA"/>
</dbReference>
<dbReference type="AlphaFoldDB" id="D7AAJ0"/>
<dbReference type="KEGG" id="sno:Snov_1688"/>
<dbReference type="Proteomes" id="UP000006633">
    <property type="component" value="Chromosome"/>
</dbReference>
<evidence type="ECO:0000313" key="3">
    <source>
        <dbReference type="Proteomes" id="UP000006633"/>
    </source>
</evidence>
<dbReference type="SUPFAM" id="SSF53474">
    <property type="entry name" value="alpha/beta-Hydrolases"/>
    <property type="match status" value="1"/>
</dbReference>
<reference evidence="2 3" key="1">
    <citation type="journal article" date="2012" name="Stand. Genomic Sci.">
        <title>Complete genome sequence of the facultatively chemolithoautotrophic and methylotrophic alpha Proteobacterium Starkeya novella type strain (ATCC 8093(T)).</title>
        <authorList>
            <person name="Kappler U."/>
            <person name="Davenport K."/>
            <person name="Beatson S."/>
            <person name="Lucas S."/>
            <person name="Lapidus A."/>
            <person name="Copeland A."/>
            <person name="Berry K.W."/>
            <person name="Glavina Del Rio T."/>
            <person name="Hammon N."/>
            <person name="Dalin E."/>
            <person name="Tice H."/>
            <person name="Pitluck S."/>
            <person name="Richardson P."/>
            <person name="Bruce D."/>
            <person name="Goodwin L.A."/>
            <person name="Han C."/>
            <person name="Tapia R."/>
            <person name="Detter J.C."/>
            <person name="Chang Y.J."/>
            <person name="Jeffries C.D."/>
            <person name="Land M."/>
            <person name="Hauser L."/>
            <person name="Kyrpides N.C."/>
            <person name="Goker M."/>
            <person name="Ivanova N."/>
            <person name="Klenk H.P."/>
            <person name="Woyke T."/>
        </authorList>
    </citation>
    <scope>NUCLEOTIDE SEQUENCE [LARGE SCALE GENOMIC DNA]</scope>
    <source>
        <strain evidence="3">ATCC 8093 / DSM 506 / JCM 20403 / CCM 1077 / IAM 12100 / NBRC 12443 / NCIMB 10456</strain>
    </source>
</reference>
<dbReference type="STRING" id="639283.Snov_1688"/>
<evidence type="ECO:0000256" key="1">
    <source>
        <dbReference type="SAM" id="SignalP"/>
    </source>
</evidence>
<dbReference type="HOGENOM" id="CLU_084405_1_0_5"/>
<gene>
    <name evidence="2" type="ordered locus">Snov_1688</name>
</gene>
<dbReference type="RefSeq" id="WP_013166497.1">
    <property type="nucleotide sequence ID" value="NC_014217.1"/>
</dbReference>
<dbReference type="eggNOG" id="COG3319">
    <property type="taxonomic scope" value="Bacteria"/>
</dbReference>
<accession>D7AAJ0</accession>
<name>D7AAJ0_ANCN5</name>
<dbReference type="Gene3D" id="3.40.50.1820">
    <property type="entry name" value="alpha/beta hydrolase"/>
    <property type="match status" value="1"/>
</dbReference>
<keyword evidence="1" id="KW-0732">Signal</keyword>
<sequence>MKLPRRLIVLSPLLLPAGLALANTAHQPLHGRPAPALPSRADTHVYLIRGLFGVFSLGLDDLMKELVAQGYHSEIYGWDEAQKVIDLINQRAEGGHTGPVVLIGHSLGANAVISVATSIQQQNIPVDLGVTFDATDPGQVPANVAVFINFWAQDGFGVPVSAVPGYAGDLQNVDLSDQPGIDHTTIDAMEPFHQEVITRLESMTSK</sequence>
<protein>
    <recommendedName>
        <fullName evidence="4">Thioesterase domain-containing protein</fullName>
    </recommendedName>
</protein>
<feature type="signal peptide" evidence="1">
    <location>
        <begin position="1"/>
        <end position="22"/>
    </location>
</feature>
<keyword evidence="3" id="KW-1185">Reference proteome</keyword>
<dbReference type="OrthoDB" id="5293296at2"/>
<evidence type="ECO:0000313" key="2">
    <source>
        <dbReference type="EMBL" id="ADH88993.1"/>
    </source>
</evidence>
<organism evidence="2 3">
    <name type="scientific">Ancylobacter novellus (strain ATCC 8093 / DSM 506 / JCM 20403 / CCM 1077 / IAM 12100 / NBRC 12443 / NCIMB 10456)</name>
    <name type="common">Starkeya novella</name>
    <dbReference type="NCBI Taxonomy" id="639283"/>
    <lineage>
        <taxon>Bacteria</taxon>
        <taxon>Pseudomonadati</taxon>
        <taxon>Pseudomonadota</taxon>
        <taxon>Alphaproteobacteria</taxon>
        <taxon>Hyphomicrobiales</taxon>
        <taxon>Xanthobacteraceae</taxon>
        <taxon>Ancylobacter</taxon>
    </lineage>
</organism>
<proteinExistence type="predicted"/>
<feature type="chain" id="PRO_5003092274" description="Thioesterase domain-containing protein" evidence="1">
    <location>
        <begin position="23"/>
        <end position="206"/>
    </location>
</feature>
<evidence type="ECO:0008006" key="4">
    <source>
        <dbReference type="Google" id="ProtNLM"/>
    </source>
</evidence>